<dbReference type="CDD" id="cd00761">
    <property type="entry name" value="Glyco_tranf_GTA_type"/>
    <property type="match status" value="1"/>
</dbReference>
<protein>
    <recommendedName>
        <fullName evidence="5">Glycosyltransferase 2-like domain-containing protein</fullName>
    </recommendedName>
</protein>
<proteinExistence type="predicted"/>
<dbReference type="Proteomes" id="UP000578449">
    <property type="component" value="Unassembled WGS sequence"/>
</dbReference>
<dbReference type="SUPFAM" id="SSF53448">
    <property type="entry name" value="Nucleotide-diphospho-sugar transferases"/>
    <property type="match status" value="1"/>
</dbReference>
<dbReference type="Pfam" id="PF22181">
    <property type="entry name" value="TarS_linker"/>
    <property type="match status" value="1"/>
</dbReference>
<feature type="domain" description="Glycosyltransferase 2-like" evidence="1">
    <location>
        <begin position="6"/>
        <end position="134"/>
    </location>
</feature>
<organism evidence="3 4">
    <name type="scientific">Thermocatellispora tengchongensis</name>
    <dbReference type="NCBI Taxonomy" id="1073253"/>
    <lineage>
        <taxon>Bacteria</taxon>
        <taxon>Bacillati</taxon>
        <taxon>Actinomycetota</taxon>
        <taxon>Actinomycetes</taxon>
        <taxon>Streptosporangiales</taxon>
        <taxon>Streptosporangiaceae</taxon>
        <taxon>Thermocatellispora</taxon>
    </lineage>
</organism>
<evidence type="ECO:0000259" key="1">
    <source>
        <dbReference type="Pfam" id="PF00535"/>
    </source>
</evidence>
<comment type="caution">
    <text evidence="3">The sequence shown here is derived from an EMBL/GenBank/DDBJ whole genome shotgun (WGS) entry which is preliminary data.</text>
</comment>
<dbReference type="InterPro" id="IPR050834">
    <property type="entry name" value="Glycosyltransf_2"/>
</dbReference>
<gene>
    <name evidence="3" type="ORF">HNP84_003777</name>
</gene>
<evidence type="ECO:0000259" key="2">
    <source>
        <dbReference type="Pfam" id="PF22181"/>
    </source>
</evidence>
<dbReference type="InterPro" id="IPR029044">
    <property type="entry name" value="Nucleotide-diphossugar_trans"/>
</dbReference>
<reference evidence="3 4" key="1">
    <citation type="submission" date="2020-08" db="EMBL/GenBank/DDBJ databases">
        <title>Genomic Encyclopedia of Type Strains, Phase IV (KMG-IV): sequencing the most valuable type-strain genomes for metagenomic binning, comparative biology and taxonomic classification.</title>
        <authorList>
            <person name="Goeker M."/>
        </authorList>
    </citation>
    <scope>NUCLEOTIDE SEQUENCE [LARGE SCALE GENOMIC DNA]</scope>
    <source>
        <strain evidence="3 4">DSM 45615</strain>
    </source>
</reference>
<dbReference type="PANTHER" id="PTHR43685:SF2">
    <property type="entry name" value="GLYCOSYLTRANSFERASE 2-LIKE DOMAIN-CONTAINING PROTEIN"/>
    <property type="match status" value="1"/>
</dbReference>
<dbReference type="EMBL" id="JACHGN010000007">
    <property type="protein sequence ID" value="MBB5134051.1"/>
    <property type="molecule type" value="Genomic_DNA"/>
</dbReference>
<dbReference type="InterPro" id="IPR054028">
    <property type="entry name" value="TarS/TarP_linker"/>
</dbReference>
<sequence length="656" mass="72287">MGVKVSVVMPVRDPGDAADAGIRAVLEQSLPPDEYEVIFADHGSTDGTAERLDTVAAGRDNVRVLHLDPSGSPMRARNVGLAVATGEYVYLLDQGDRLERDALARMYERAAATEADVLVGRIVREQGSPPAAFDINRDRADILKDRLLTQLTPHKLFRRAFLEDLGLRFAEPGGVLAEYAFVLRAYLSAKVIAILADRVCCHVAPPRRRPERPAAMAAELRALLDVVDQHTVPGKLRDRVYAHWLRTAVLRPFTSPRFLASSQDRAALFRTLRDLTLDRFPPRLDHYLPVHLRAVAALLRAGRLDQLFILTGMSRGTRVRAELHEVRWDHDVLTIDLTAEIVRSDGVPLRFGTDHEGRLYWRPPMPIEDTVLPPELADVSDAVARARLGAYIRHEQTGVTYVLPTTSEVELLRDGAGGVRVRLGGEVRLDAGTAAVGHPLQPGLWELHVRAYGGAYRARARVAGAEAPLNCVGVVTEHPRRLVVPYWSDEGELGVCVEPRSFPESIALVSPGASVTRRDGHLYIVVPVPYVPPSGGPPVELVLREGHQEIVVPGLVEPGVPGKLAGQLVAKVPLRRLGVDHSLGPGTWTPYLRADGRETGLRFALDVRRNRRVDLRRAVAMEAPPPGRRGGRPRRRIPLLGPLWRFLGAGRSRYDL</sequence>
<evidence type="ECO:0008006" key="5">
    <source>
        <dbReference type="Google" id="ProtNLM"/>
    </source>
</evidence>
<name>A0A840P858_9ACTN</name>
<accession>A0A840P858</accession>
<dbReference type="Gene3D" id="3.90.550.10">
    <property type="entry name" value="Spore Coat Polysaccharide Biosynthesis Protein SpsA, Chain A"/>
    <property type="match status" value="1"/>
</dbReference>
<dbReference type="PANTHER" id="PTHR43685">
    <property type="entry name" value="GLYCOSYLTRANSFERASE"/>
    <property type="match status" value="1"/>
</dbReference>
<dbReference type="RefSeq" id="WP_185050962.1">
    <property type="nucleotide sequence ID" value="NZ_BAABIX010000031.1"/>
</dbReference>
<evidence type="ECO:0000313" key="3">
    <source>
        <dbReference type="EMBL" id="MBB5134051.1"/>
    </source>
</evidence>
<keyword evidence="4" id="KW-1185">Reference proteome</keyword>
<dbReference type="InterPro" id="IPR001173">
    <property type="entry name" value="Glyco_trans_2-like"/>
</dbReference>
<dbReference type="Pfam" id="PF00535">
    <property type="entry name" value="Glycos_transf_2"/>
    <property type="match status" value="1"/>
</dbReference>
<feature type="domain" description="TarS/TarP linker" evidence="2">
    <location>
        <begin position="213"/>
        <end position="309"/>
    </location>
</feature>
<dbReference type="AlphaFoldDB" id="A0A840P858"/>
<evidence type="ECO:0000313" key="4">
    <source>
        <dbReference type="Proteomes" id="UP000578449"/>
    </source>
</evidence>